<feature type="transmembrane region" description="Helical" evidence="6">
    <location>
        <begin position="286"/>
        <end position="310"/>
    </location>
</feature>
<keyword evidence="8" id="KW-1185">Reference proteome</keyword>
<evidence type="ECO:0000256" key="6">
    <source>
        <dbReference type="SAM" id="Phobius"/>
    </source>
</evidence>
<organism evidence="7 8">
    <name type="scientific">Neotamlana nanhaiensis</name>
    <dbReference type="NCBI Taxonomy" id="1382798"/>
    <lineage>
        <taxon>Bacteria</taxon>
        <taxon>Pseudomonadati</taxon>
        <taxon>Bacteroidota</taxon>
        <taxon>Flavobacteriia</taxon>
        <taxon>Flavobacteriales</taxon>
        <taxon>Flavobacteriaceae</taxon>
        <taxon>Neotamlana</taxon>
    </lineage>
</organism>
<protein>
    <submittedName>
        <fullName evidence="7">Membrane protein</fullName>
    </submittedName>
</protein>
<dbReference type="AlphaFoldDB" id="A0A0D7VX10"/>
<evidence type="ECO:0000256" key="1">
    <source>
        <dbReference type="ARBA" id="ARBA00004651"/>
    </source>
</evidence>
<gene>
    <name evidence="7" type="ORF">PK35_15905</name>
</gene>
<accession>A0A0D7VX10</accession>
<evidence type="ECO:0000313" key="8">
    <source>
        <dbReference type="Proteomes" id="UP000032361"/>
    </source>
</evidence>
<dbReference type="NCBIfam" id="TIGR00374">
    <property type="entry name" value="flippase-like domain"/>
    <property type="match status" value="1"/>
</dbReference>
<evidence type="ECO:0000256" key="3">
    <source>
        <dbReference type="ARBA" id="ARBA00022692"/>
    </source>
</evidence>
<feature type="transmembrane region" description="Helical" evidence="6">
    <location>
        <begin position="130"/>
        <end position="152"/>
    </location>
</feature>
<reference evidence="7 8" key="1">
    <citation type="journal article" date="2015" name="Antonie Van Leeuwenhoek">
        <title>Tamlana nanhaiensis sp. nov., isolated from surface seawater collected from the South China Sea.</title>
        <authorList>
            <person name="Liu X."/>
            <person name="Lai Q."/>
            <person name="Du Y."/>
            <person name="Li G."/>
            <person name="Sun F."/>
            <person name="Shao Z."/>
        </authorList>
    </citation>
    <scope>NUCLEOTIDE SEQUENCE [LARGE SCALE GENOMIC DNA]</scope>
    <source>
        <strain evidence="7 8">FHC16</strain>
    </source>
</reference>
<dbReference type="RefSeq" id="WP_044627562.1">
    <property type="nucleotide sequence ID" value="NZ_JTDV01000016.1"/>
</dbReference>
<evidence type="ECO:0000256" key="4">
    <source>
        <dbReference type="ARBA" id="ARBA00022989"/>
    </source>
</evidence>
<sequence length="322" mass="36220">MKLNIKSILKIALPLILGVFLVWYSLSQISIEELIKYFKKADYTYVILGMVLGLLSHFSRAYRWRFQLEPMGYNIRFGNSIMAVFATYLINYTIPRAGEVARASILTNYENVPFEKGIGTIVAERVADMVIMLSIIAITLMLEFDFIYGFLIEKFNPLKLIIAAVGGLVFLALIVWLINKSKSKFALKVKGFLSGLIEGVLSIFKMKKKWAFIGHTLFIWLMYLLMFYVTSFALPETRNLPIAALLIAFIAASFSIAATNGGIGSYPEAVVLAFTLFSIPEDPSRAFGWVMWASQTLAIIVFGGFSLIYLPIFNRKSQKTAI</sequence>
<dbReference type="Proteomes" id="UP000032361">
    <property type="component" value="Unassembled WGS sequence"/>
</dbReference>
<dbReference type="EMBL" id="JTDV01000016">
    <property type="protein sequence ID" value="KJD31314.1"/>
    <property type="molecule type" value="Genomic_DNA"/>
</dbReference>
<dbReference type="InterPro" id="IPR022791">
    <property type="entry name" value="L-PG_synthase/AglD"/>
</dbReference>
<keyword evidence="2" id="KW-1003">Cell membrane</keyword>
<keyword evidence="4 6" id="KW-1133">Transmembrane helix</keyword>
<evidence type="ECO:0000256" key="5">
    <source>
        <dbReference type="ARBA" id="ARBA00023136"/>
    </source>
</evidence>
<dbReference type="PANTHER" id="PTHR39087">
    <property type="entry name" value="UPF0104 MEMBRANE PROTEIN MJ1595"/>
    <property type="match status" value="1"/>
</dbReference>
<evidence type="ECO:0000313" key="7">
    <source>
        <dbReference type="EMBL" id="KJD31314.1"/>
    </source>
</evidence>
<dbReference type="PATRIC" id="fig|1382798.3.peg.1749"/>
<comment type="subcellular location">
    <subcellularLocation>
        <location evidence="1">Cell membrane</location>
        <topology evidence="1">Multi-pass membrane protein</topology>
    </subcellularLocation>
</comment>
<dbReference type="GO" id="GO:0005886">
    <property type="term" value="C:plasma membrane"/>
    <property type="evidence" value="ECO:0007669"/>
    <property type="project" value="UniProtKB-SubCell"/>
</dbReference>
<evidence type="ECO:0000256" key="2">
    <source>
        <dbReference type="ARBA" id="ARBA00022475"/>
    </source>
</evidence>
<feature type="transmembrane region" description="Helical" evidence="6">
    <location>
        <begin position="158"/>
        <end position="178"/>
    </location>
</feature>
<feature type="transmembrane region" description="Helical" evidence="6">
    <location>
        <begin position="210"/>
        <end position="230"/>
    </location>
</feature>
<dbReference type="STRING" id="1382798.PK35_15905"/>
<comment type="caution">
    <text evidence="7">The sequence shown here is derived from an EMBL/GenBank/DDBJ whole genome shotgun (WGS) entry which is preliminary data.</text>
</comment>
<dbReference type="PANTHER" id="PTHR39087:SF2">
    <property type="entry name" value="UPF0104 MEMBRANE PROTEIN MJ1595"/>
    <property type="match status" value="1"/>
</dbReference>
<dbReference type="Pfam" id="PF03706">
    <property type="entry name" value="LPG_synthase_TM"/>
    <property type="match status" value="1"/>
</dbReference>
<dbReference type="OrthoDB" id="9812094at2"/>
<keyword evidence="3 6" id="KW-0812">Transmembrane</keyword>
<feature type="transmembrane region" description="Helical" evidence="6">
    <location>
        <begin position="242"/>
        <end position="266"/>
    </location>
</feature>
<proteinExistence type="predicted"/>
<keyword evidence="5 6" id="KW-0472">Membrane</keyword>
<name>A0A0D7VX10_9FLAO</name>
<feature type="transmembrane region" description="Helical" evidence="6">
    <location>
        <begin position="43"/>
        <end position="62"/>
    </location>
</feature>